<keyword evidence="6 10" id="KW-0378">Hydrolase</keyword>
<sequence length="426" mass="46568">MADKAHMNLVFVGHVDHGKSTSVGRVLFDTGNIPEQEMKKIQEEAKTLGKETFGLAFVMDRLKEERERGLTIDVAHKKFKTQKYDFTIIDAPGHRDFVKNMITGASQADAAVLVVSAKEGIQPQTKEHAWLLKTLGVNQLIVTINKMDEVDWKEERFNEVKKTVEDLLKPVGVKVDEVTFIPTAAFVTGENMTADAGEHMGWYKGPSLIKRFDELVPPEKATDKPLRMPIQDAYSITGVGVVPVGRVESGLLKPGMKLVFQPSGATGEVKTVEMHHEQLPQAEPGDNVGINVRGLDKGSVKRGDVAGEVSNPPQVAETFEAQVVILQHPSAITAGYTPVIHCHTAQVACTIEEIVKKMDPKTGQEVTENKEMLKSGDSAVIRFRPTKPFVLETAADFPPLGRFAIRDMGATVGAGVVTKITAKKSD</sequence>
<dbReference type="InterPro" id="IPR027417">
    <property type="entry name" value="P-loop_NTPase"/>
</dbReference>
<evidence type="ECO:0000256" key="9">
    <source>
        <dbReference type="ARBA" id="ARBA00023134"/>
    </source>
</evidence>
<gene>
    <name evidence="10" type="primary">tuf</name>
</gene>
<dbReference type="GO" id="GO:0003746">
    <property type="term" value="F:translation elongation factor activity"/>
    <property type="evidence" value="ECO:0007669"/>
    <property type="project" value="UniProtKB-UniRule"/>
</dbReference>
<dbReference type="CDD" id="cd03693">
    <property type="entry name" value="EF1_alpha_II"/>
    <property type="match status" value="1"/>
</dbReference>
<dbReference type="GO" id="GO:0000287">
    <property type="term" value="F:magnesium ion binding"/>
    <property type="evidence" value="ECO:0007669"/>
    <property type="project" value="UniProtKB-UniRule"/>
</dbReference>
<dbReference type="InterPro" id="IPR005225">
    <property type="entry name" value="Small_GTP-bd"/>
</dbReference>
<dbReference type="InterPro" id="IPR009000">
    <property type="entry name" value="Transl_B-barrel_sf"/>
</dbReference>
<comment type="similarity">
    <text evidence="10">Belongs to the TRAFAC class translation factor GTPase superfamily. Classic translation factor GTPase family. EF-Tu/EF-1A subfamily.</text>
</comment>
<feature type="binding site" evidence="10">
    <location>
        <position position="20"/>
    </location>
    <ligand>
        <name>Mg(2+)</name>
        <dbReference type="ChEBI" id="CHEBI:18420"/>
    </ligand>
</feature>
<keyword evidence="4 10" id="KW-0547">Nucleotide-binding</keyword>
<comment type="subcellular location">
    <subcellularLocation>
        <location evidence="1 10">Cytoplasm</location>
    </subcellularLocation>
</comment>
<dbReference type="SUPFAM" id="SSF50465">
    <property type="entry name" value="EF-Tu/eEF-1alpha/eIF2-gamma C-terminal domain"/>
    <property type="match status" value="1"/>
</dbReference>
<comment type="function">
    <text evidence="10">GTP hydrolase that promotes the GTP-dependent binding of aminoacyl-tRNA to the A-site of ribosomes during protein biosynthesis.</text>
</comment>
<dbReference type="Pfam" id="PF00009">
    <property type="entry name" value="GTP_EFTU"/>
    <property type="match status" value="1"/>
</dbReference>
<protein>
    <recommendedName>
        <fullName evidence="10">Elongation factor 1-alpha</fullName>
        <shortName evidence="10">EF-1-alpha</shortName>
        <ecNumber evidence="10">3.6.5.3</ecNumber>
    </recommendedName>
    <alternativeName>
        <fullName evidence="10">Elongation factor Tu</fullName>
        <shortName evidence="10">EF-Tu</shortName>
    </alternativeName>
</protein>
<dbReference type="NCBIfam" id="TIGR00231">
    <property type="entry name" value="small_GTP"/>
    <property type="match status" value="1"/>
</dbReference>
<evidence type="ECO:0000313" key="12">
    <source>
        <dbReference type="EMBL" id="AIF11226.1"/>
    </source>
</evidence>
<dbReference type="InterPro" id="IPR000795">
    <property type="entry name" value="T_Tr_GTP-bd_dom"/>
</dbReference>
<dbReference type="NCBIfam" id="TIGR00483">
    <property type="entry name" value="EF-1_alpha"/>
    <property type="match status" value="1"/>
</dbReference>
<dbReference type="FunFam" id="2.40.30.10:FF:000003">
    <property type="entry name" value="Elongation factor 1-alpha"/>
    <property type="match status" value="1"/>
</dbReference>
<dbReference type="SUPFAM" id="SSF50447">
    <property type="entry name" value="Translation proteins"/>
    <property type="match status" value="1"/>
</dbReference>
<reference evidence="12" key="1">
    <citation type="journal article" date="2014" name="Genome Biol. Evol.">
        <title>Pangenome evidence for extensive interdomain horizontal transfer affecting lineage core and shell genes in uncultured planktonic thaumarchaeota and euryarchaeota.</title>
        <authorList>
            <person name="Deschamps P."/>
            <person name="Zivanovic Y."/>
            <person name="Moreira D."/>
            <person name="Rodriguez-Valera F."/>
            <person name="Lopez-Garcia P."/>
        </authorList>
    </citation>
    <scope>NUCLEOTIDE SEQUENCE</scope>
</reference>
<evidence type="ECO:0000256" key="10">
    <source>
        <dbReference type="HAMAP-Rule" id="MF_00118"/>
    </source>
</evidence>
<feature type="binding site" evidence="10">
    <location>
        <begin position="145"/>
        <end position="148"/>
    </location>
    <ligand>
        <name>GTP</name>
        <dbReference type="ChEBI" id="CHEBI:37565"/>
    </ligand>
</feature>
<evidence type="ECO:0000259" key="11">
    <source>
        <dbReference type="PROSITE" id="PS51722"/>
    </source>
</evidence>
<feature type="binding site" evidence="10">
    <location>
        <begin position="13"/>
        <end position="20"/>
    </location>
    <ligand>
        <name>GTP</name>
        <dbReference type="ChEBI" id="CHEBI:37565"/>
    </ligand>
</feature>
<dbReference type="Gene3D" id="2.40.30.10">
    <property type="entry name" value="Translation factors"/>
    <property type="match status" value="2"/>
</dbReference>
<comment type="catalytic activity">
    <reaction evidence="10">
        <text>GTP + H2O = GDP + phosphate + H(+)</text>
        <dbReference type="Rhea" id="RHEA:19669"/>
        <dbReference type="ChEBI" id="CHEBI:15377"/>
        <dbReference type="ChEBI" id="CHEBI:15378"/>
        <dbReference type="ChEBI" id="CHEBI:37565"/>
        <dbReference type="ChEBI" id="CHEBI:43474"/>
        <dbReference type="ChEBI" id="CHEBI:58189"/>
        <dbReference type="EC" id="3.6.5.3"/>
    </reaction>
</comment>
<dbReference type="InterPro" id="IPR050100">
    <property type="entry name" value="TRAFAC_GTPase_members"/>
</dbReference>
<keyword evidence="5 10" id="KW-0251">Elongation factor</keyword>
<dbReference type="NCBIfam" id="NF008969">
    <property type="entry name" value="PRK12317.1"/>
    <property type="match status" value="1"/>
</dbReference>
<evidence type="ECO:0000256" key="3">
    <source>
        <dbReference type="ARBA" id="ARBA00022723"/>
    </source>
</evidence>
<keyword evidence="8 10" id="KW-0648">Protein biosynthesis</keyword>
<dbReference type="PANTHER" id="PTHR23115">
    <property type="entry name" value="TRANSLATION FACTOR"/>
    <property type="match status" value="1"/>
</dbReference>
<evidence type="ECO:0000256" key="6">
    <source>
        <dbReference type="ARBA" id="ARBA00022801"/>
    </source>
</evidence>
<accession>A0A075H4J6</accession>
<dbReference type="InterPro" id="IPR004161">
    <property type="entry name" value="EFTu-like_2"/>
</dbReference>
<dbReference type="GO" id="GO:0003924">
    <property type="term" value="F:GTPase activity"/>
    <property type="evidence" value="ECO:0007669"/>
    <property type="project" value="UniProtKB-UniRule"/>
</dbReference>
<dbReference type="InterPro" id="IPR004539">
    <property type="entry name" value="Transl_elong_EF1A_euk/arc"/>
</dbReference>
<dbReference type="FunFam" id="2.40.30.10:FF:000005">
    <property type="entry name" value="Elongation factor 1-alpha"/>
    <property type="match status" value="1"/>
</dbReference>
<dbReference type="SUPFAM" id="SSF52540">
    <property type="entry name" value="P-loop containing nucleoside triphosphate hydrolases"/>
    <property type="match status" value="1"/>
</dbReference>
<feature type="binding site" evidence="10">
    <location>
        <begin position="90"/>
        <end position="94"/>
    </location>
    <ligand>
        <name>GTP</name>
        <dbReference type="ChEBI" id="CHEBI:37565"/>
    </ligand>
</feature>
<dbReference type="AlphaFoldDB" id="A0A075H4J6"/>
<evidence type="ECO:0000256" key="5">
    <source>
        <dbReference type="ARBA" id="ARBA00022768"/>
    </source>
</evidence>
<dbReference type="PRINTS" id="PR00315">
    <property type="entry name" value="ELONGATNFCT"/>
</dbReference>
<evidence type="ECO:0000256" key="4">
    <source>
        <dbReference type="ARBA" id="ARBA00022741"/>
    </source>
</evidence>
<dbReference type="InterPro" id="IPR009001">
    <property type="entry name" value="Transl_elong_EF1A/Init_IF2_C"/>
</dbReference>
<keyword evidence="7 10" id="KW-0460">Magnesium</keyword>
<keyword evidence="3 10" id="KW-0479">Metal-binding</keyword>
<dbReference type="HAMAP" id="MF_00118_A">
    <property type="entry name" value="EF_Tu_A"/>
    <property type="match status" value="1"/>
</dbReference>
<organism evidence="12">
    <name type="scientific">uncultured marine group II/III euryarchaeote KM3_51_D01</name>
    <dbReference type="NCBI Taxonomy" id="1456454"/>
    <lineage>
        <taxon>Archaea</taxon>
        <taxon>Methanobacteriati</taxon>
        <taxon>Methanobacteriota</taxon>
        <taxon>environmental samples</taxon>
    </lineage>
</organism>
<dbReference type="InterPro" id="IPR054696">
    <property type="entry name" value="GTP-eEF1A_C"/>
</dbReference>
<keyword evidence="2 10" id="KW-0963">Cytoplasm</keyword>
<evidence type="ECO:0000256" key="7">
    <source>
        <dbReference type="ARBA" id="ARBA00022842"/>
    </source>
</evidence>
<evidence type="ECO:0000256" key="8">
    <source>
        <dbReference type="ARBA" id="ARBA00022917"/>
    </source>
</evidence>
<keyword evidence="9 10" id="KW-0342">GTP-binding</keyword>
<dbReference type="EMBL" id="KF900912">
    <property type="protein sequence ID" value="AIF11226.1"/>
    <property type="molecule type" value="Genomic_DNA"/>
</dbReference>
<feature type="domain" description="Tr-type G" evidence="11">
    <location>
        <begin position="4"/>
        <end position="226"/>
    </location>
</feature>
<dbReference type="CDD" id="cd01883">
    <property type="entry name" value="EF1_alpha"/>
    <property type="match status" value="1"/>
</dbReference>
<dbReference type="CDD" id="cd03705">
    <property type="entry name" value="EF1_alpha_III"/>
    <property type="match status" value="1"/>
</dbReference>
<evidence type="ECO:0000256" key="1">
    <source>
        <dbReference type="ARBA" id="ARBA00004496"/>
    </source>
</evidence>
<evidence type="ECO:0000256" key="2">
    <source>
        <dbReference type="ARBA" id="ARBA00022490"/>
    </source>
</evidence>
<dbReference type="GO" id="GO:0005737">
    <property type="term" value="C:cytoplasm"/>
    <property type="evidence" value="ECO:0007669"/>
    <property type="project" value="UniProtKB-SubCell"/>
</dbReference>
<dbReference type="PROSITE" id="PS51722">
    <property type="entry name" value="G_TR_2"/>
    <property type="match status" value="1"/>
</dbReference>
<dbReference type="Pfam" id="PF22594">
    <property type="entry name" value="GTP-eEF1A_C"/>
    <property type="match status" value="1"/>
</dbReference>
<dbReference type="Pfam" id="PF03144">
    <property type="entry name" value="GTP_EFTU_D2"/>
    <property type="match status" value="1"/>
</dbReference>
<proteinExistence type="inferred from homology"/>
<dbReference type="GO" id="GO:0005525">
    <property type="term" value="F:GTP binding"/>
    <property type="evidence" value="ECO:0007669"/>
    <property type="project" value="UniProtKB-UniRule"/>
</dbReference>
<name>A0A075H4J6_9EURY</name>
<dbReference type="EC" id="3.6.5.3" evidence="10"/>
<dbReference type="Gene3D" id="3.40.50.300">
    <property type="entry name" value="P-loop containing nucleotide triphosphate hydrolases"/>
    <property type="match status" value="1"/>
</dbReference>